<feature type="repeat" description="PPR" evidence="2">
    <location>
        <begin position="168"/>
        <end position="202"/>
    </location>
</feature>
<feature type="repeat" description="PPR" evidence="2">
    <location>
        <begin position="203"/>
        <end position="238"/>
    </location>
</feature>
<dbReference type="PANTHER" id="PTHR47926:SF487">
    <property type="entry name" value="REPEAT (TPR)-LIKE SUPERFAMILY PROTEIN, PUTATIVE-RELATED"/>
    <property type="match status" value="1"/>
</dbReference>
<dbReference type="Pfam" id="PF13041">
    <property type="entry name" value="PPR_2"/>
    <property type="match status" value="2"/>
</dbReference>
<dbReference type="InterPro" id="IPR046960">
    <property type="entry name" value="PPR_At4g14850-like_plant"/>
</dbReference>
<dbReference type="GO" id="GO:0099402">
    <property type="term" value="P:plant organ development"/>
    <property type="evidence" value="ECO:0007669"/>
    <property type="project" value="UniProtKB-ARBA"/>
</dbReference>
<evidence type="ECO:0000256" key="1">
    <source>
        <dbReference type="ARBA" id="ARBA00022737"/>
    </source>
</evidence>
<feature type="repeat" description="PPR" evidence="2">
    <location>
        <begin position="57"/>
        <end position="91"/>
    </location>
</feature>
<accession>A0A7I8ICC1</accession>
<feature type="repeat" description="PPR" evidence="2">
    <location>
        <begin position="22"/>
        <end position="56"/>
    </location>
</feature>
<sequence>MYSRCGHIDGARKVFDTAAQRDTVVWNSMLASYVRLGFAGDAMRLFVSMVTGGLHPDLTTWNSLISGCSSSGALKIAKYLFRSMKFHGVDPDVFSWTSLIGGLVRDFRGQDAFEAFRRMMTRGGTARLRGCDGVEEDLFVSSALVDMYSKCGFLHEAAKMFNRMRHRSTVSWNSMIFGYANNGTSTEAVNIYNQMRKDGVDPDHLTFTALLTACSHGGLVELGMAFFRSMQEERGIEPRAEHYACMVDLLGRAGRLLEALDLIEGMPVAPDIFVWGALLGACRNHGNVEVAVVAASHLLKVETERRGSYLMMSGILAGSGRWEDAVRMKMMAKRQLRGTQGAVG</sequence>
<dbReference type="InterPro" id="IPR002885">
    <property type="entry name" value="PPR_rpt"/>
</dbReference>
<dbReference type="GO" id="GO:0009451">
    <property type="term" value="P:RNA modification"/>
    <property type="evidence" value="ECO:0007669"/>
    <property type="project" value="InterPro"/>
</dbReference>
<dbReference type="InterPro" id="IPR046848">
    <property type="entry name" value="E_motif"/>
</dbReference>
<name>A0A7I8ICC1_SPIIN</name>
<feature type="repeat" description="PPR" evidence="2">
    <location>
        <begin position="137"/>
        <end position="167"/>
    </location>
</feature>
<evidence type="ECO:0000313" key="4">
    <source>
        <dbReference type="Proteomes" id="UP001189122"/>
    </source>
</evidence>
<evidence type="ECO:0000313" key="3">
    <source>
        <dbReference type="EMBL" id="CAA2615250.1"/>
    </source>
</evidence>
<feature type="repeat" description="PPR" evidence="2">
    <location>
        <begin position="92"/>
        <end position="126"/>
    </location>
</feature>
<proteinExistence type="predicted"/>
<keyword evidence="4" id="KW-1185">Reference proteome</keyword>
<dbReference type="FunFam" id="1.25.40.10:FF:000158">
    <property type="entry name" value="pentatricopeptide repeat-containing protein At2g33680"/>
    <property type="match status" value="1"/>
</dbReference>
<reference evidence="3 4" key="1">
    <citation type="submission" date="2019-12" db="EMBL/GenBank/DDBJ databases">
        <authorList>
            <person name="Scholz U."/>
            <person name="Mascher M."/>
            <person name="Fiebig A."/>
        </authorList>
    </citation>
    <scope>NUCLEOTIDE SEQUENCE</scope>
</reference>
<organism evidence="3">
    <name type="scientific">Spirodela intermedia</name>
    <name type="common">Intermediate duckweed</name>
    <dbReference type="NCBI Taxonomy" id="51605"/>
    <lineage>
        <taxon>Eukaryota</taxon>
        <taxon>Viridiplantae</taxon>
        <taxon>Streptophyta</taxon>
        <taxon>Embryophyta</taxon>
        <taxon>Tracheophyta</taxon>
        <taxon>Spermatophyta</taxon>
        <taxon>Magnoliopsida</taxon>
        <taxon>Liliopsida</taxon>
        <taxon>Araceae</taxon>
        <taxon>Lemnoideae</taxon>
        <taxon>Spirodela</taxon>
    </lineage>
</organism>
<dbReference type="EMBL" id="CACRZD030000001">
    <property type="protein sequence ID" value="CAA6655014.1"/>
    <property type="molecule type" value="Genomic_DNA"/>
</dbReference>
<dbReference type="EMBL" id="LR743588">
    <property type="protein sequence ID" value="CAA2615250.1"/>
    <property type="molecule type" value="Genomic_DNA"/>
</dbReference>
<protein>
    <submittedName>
        <fullName evidence="3">Uncharacterized protein</fullName>
    </submittedName>
</protein>
<keyword evidence="1" id="KW-0677">Repeat</keyword>
<gene>
    <name evidence="3" type="ORF">SI7747_01001604</name>
</gene>
<dbReference type="PANTHER" id="PTHR47926">
    <property type="entry name" value="PENTATRICOPEPTIDE REPEAT-CONTAINING PROTEIN"/>
    <property type="match status" value="1"/>
</dbReference>
<dbReference type="InterPro" id="IPR011990">
    <property type="entry name" value="TPR-like_helical_dom_sf"/>
</dbReference>
<dbReference type="NCBIfam" id="TIGR00756">
    <property type="entry name" value="PPR"/>
    <property type="match status" value="5"/>
</dbReference>
<dbReference type="PROSITE" id="PS51375">
    <property type="entry name" value="PPR"/>
    <property type="match status" value="6"/>
</dbReference>
<evidence type="ECO:0000256" key="2">
    <source>
        <dbReference type="PROSITE-ProRule" id="PRU00708"/>
    </source>
</evidence>
<dbReference type="Gene3D" id="1.25.40.10">
    <property type="entry name" value="Tetratricopeptide repeat domain"/>
    <property type="match status" value="2"/>
</dbReference>
<dbReference type="Pfam" id="PF20431">
    <property type="entry name" value="E_motif"/>
    <property type="match status" value="1"/>
</dbReference>
<dbReference type="Pfam" id="PF01535">
    <property type="entry name" value="PPR"/>
    <property type="match status" value="3"/>
</dbReference>
<dbReference type="AlphaFoldDB" id="A0A7I8ICC1"/>
<dbReference type="Proteomes" id="UP001189122">
    <property type="component" value="Unassembled WGS sequence"/>
</dbReference>
<dbReference type="GO" id="GO:0003723">
    <property type="term" value="F:RNA binding"/>
    <property type="evidence" value="ECO:0007669"/>
    <property type="project" value="InterPro"/>
</dbReference>